<protein>
    <recommendedName>
        <fullName evidence="1">Integrase catalytic domain-containing protein</fullName>
    </recommendedName>
</protein>
<dbReference type="PROSITE" id="PS50994">
    <property type="entry name" value="INTEGRASE"/>
    <property type="match status" value="1"/>
</dbReference>
<reference evidence="2" key="1">
    <citation type="journal article" date="2015" name="PLoS Genet.">
        <title>Genome Sequencing of the Perciform Fish Larimichthys crocea Provides Insights into Molecular and Genetic Mechanisms of Stress Adaptation.</title>
        <authorList>
            <person name="Ao J."/>
            <person name="Mu Y."/>
            <person name="Xiang L.X."/>
            <person name="Fan D."/>
            <person name="Feng M."/>
            <person name="Zhang S."/>
            <person name="Shi Q."/>
            <person name="Zhu L.Y."/>
            <person name="Li T."/>
            <person name="Ding Y."/>
            <person name="Nie L."/>
            <person name="Li Q."/>
            <person name="Dong W.R."/>
            <person name="Jiang L."/>
            <person name="Sun B."/>
            <person name="Zhang X."/>
            <person name="Li M."/>
            <person name="Zhang H.Q."/>
            <person name="Xie S."/>
            <person name="Zhu Y."/>
            <person name="Jiang X."/>
            <person name="Wang X."/>
            <person name="Mu P."/>
            <person name="Chen W."/>
            <person name="Yue Z."/>
            <person name="Wang Z."/>
            <person name="Wang J."/>
            <person name="Shao J.Z."/>
            <person name="Chen X."/>
        </authorList>
    </citation>
    <scope>NUCLEOTIDE SEQUENCE [LARGE SCALE GENOMIC DNA]</scope>
    <source>
        <strain evidence="2">SSNF</strain>
        <tissue evidence="2">Blood</tissue>
    </source>
</reference>
<evidence type="ECO:0000313" key="2">
    <source>
        <dbReference type="EMBL" id="KKF09343.1"/>
    </source>
</evidence>
<dbReference type="Gene3D" id="3.30.420.10">
    <property type="entry name" value="Ribonuclease H-like superfamily/Ribonuclease H"/>
    <property type="match status" value="1"/>
</dbReference>
<organism evidence="2">
    <name type="scientific">Larimichthys crocea</name>
    <name type="common">Large yellow croaker</name>
    <name type="synonym">Pseudosciaena crocea</name>
    <dbReference type="NCBI Taxonomy" id="215358"/>
    <lineage>
        <taxon>Eukaryota</taxon>
        <taxon>Metazoa</taxon>
        <taxon>Chordata</taxon>
        <taxon>Craniata</taxon>
        <taxon>Vertebrata</taxon>
        <taxon>Euteleostomi</taxon>
        <taxon>Actinopterygii</taxon>
        <taxon>Neopterygii</taxon>
        <taxon>Teleostei</taxon>
        <taxon>Neoteleostei</taxon>
        <taxon>Acanthomorphata</taxon>
        <taxon>Eupercaria</taxon>
        <taxon>Sciaenidae</taxon>
        <taxon>Larimichthys</taxon>
    </lineage>
</organism>
<sequence>MHCIQSIQDNPVARHFTELWHHTRTIHSMIYVARRGESPESRNCTTLLESLHGQLTVILQQPQSQTHQGGVVIPPTTGSGAPGRPRYDLTADQIKHCLDLGLNWQGIASLFGIDRRTLFRHRQRLGIPSQDYTPLSDEDLMSIVGQILSNTPNAGETYVRGSLRSRGIRIQRWRVRQILQEIDPIGRCFRRSQAIRRRIYHVAGPNELWHIDGNHKLVSWRMVFHGCVDGYSRTIIYLECLNNNRASSVLSLFQEGVQNFGMPSRVRCDRGMENTEVARYMLRQRGLNRSSIITGRSVHNQRIERLWAELNRVVSYHYSDLFTFMQNECILDSLSELHMFSLHYIYFPRIQRAVREFRDQWNNHALSTERHMTPLQLWYRGVITHVGQNSTAVSSVFDANEPSVTDESGPLPELHLNNNVEVPENNFNINDTTIEEINQAIDPFTEDGNHGINLFVTLVNFLETKQFE</sequence>
<evidence type="ECO:0000259" key="1">
    <source>
        <dbReference type="PROSITE" id="PS50994"/>
    </source>
</evidence>
<name>A0A0F8BIC5_LARCR</name>
<dbReference type="PANTHER" id="PTHR46791:SF4">
    <property type="match status" value="1"/>
</dbReference>
<dbReference type="InterPro" id="IPR058913">
    <property type="entry name" value="Integrase_dom_put"/>
</dbReference>
<dbReference type="Pfam" id="PF24764">
    <property type="entry name" value="rva_4"/>
    <property type="match status" value="1"/>
</dbReference>
<accession>A0A0F8BIC5</accession>
<dbReference type="GO" id="GO:0003676">
    <property type="term" value="F:nucleic acid binding"/>
    <property type="evidence" value="ECO:0007669"/>
    <property type="project" value="InterPro"/>
</dbReference>
<gene>
    <name evidence="2" type="ORF">EH28_00173</name>
</gene>
<dbReference type="GO" id="GO:0015074">
    <property type="term" value="P:DNA integration"/>
    <property type="evidence" value="ECO:0007669"/>
    <property type="project" value="InterPro"/>
</dbReference>
<proteinExistence type="predicted"/>
<dbReference type="InterPro" id="IPR001584">
    <property type="entry name" value="Integrase_cat-core"/>
</dbReference>
<dbReference type="EMBL" id="KQ042921">
    <property type="protein sequence ID" value="KKF09343.1"/>
    <property type="molecule type" value="Genomic_DNA"/>
</dbReference>
<dbReference type="PANTHER" id="PTHR46791">
    <property type="entry name" value="EXPRESSED PROTEIN"/>
    <property type="match status" value="1"/>
</dbReference>
<dbReference type="SUPFAM" id="SSF53098">
    <property type="entry name" value="Ribonuclease H-like"/>
    <property type="match status" value="1"/>
</dbReference>
<dbReference type="InterPro" id="IPR036397">
    <property type="entry name" value="RNaseH_sf"/>
</dbReference>
<dbReference type="InterPro" id="IPR012337">
    <property type="entry name" value="RNaseH-like_sf"/>
</dbReference>
<feature type="domain" description="Integrase catalytic" evidence="1">
    <location>
        <begin position="201"/>
        <end position="382"/>
    </location>
</feature>
<dbReference type="AlphaFoldDB" id="A0A0F8BIC5"/>